<keyword evidence="6 11" id="KW-1133">Transmembrane helix</keyword>
<organism evidence="13 14">
    <name type="scientific">Lupinus luteus</name>
    <name type="common">European yellow lupine</name>
    <dbReference type="NCBI Taxonomy" id="3873"/>
    <lineage>
        <taxon>Eukaryota</taxon>
        <taxon>Viridiplantae</taxon>
        <taxon>Streptophyta</taxon>
        <taxon>Embryophyta</taxon>
        <taxon>Tracheophyta</taxon>
        <taxon>Spermatophyta</taxon>
        <taxon>Magnoliopsida</taxon>
        <taxon>eudicotyledons</taxon>
        <taxon>Gunneridae</taxon>
        <taxon>Pentapetalae</taxon>
        <taxon>rosids</taxon>
        <taxon>fabids</taxon>
        <taxon>Fabales</taxon>
        <taxon>Fabaceae</taxon>
        <taxon>Papilionoideae</taxon>
        <taxon>50 kb inversion clade</taxon>
        <taxon>genistoids sensu lato</taxon>
        <taxon>core genistoids</taxon>
        <taxon>Genisteae</taxon>
        <taxon>Lupinus</taxon>
    </lineage>
</organism>
<evidence type="ECO:0000256" key="11">
    <source>
        <dbReference type="SAM" id="Phobius"/>
    </source>
</evidence>
<feature type="compositionally biased region" description="Basic and acidic residues" evidence="10">
    <location>
        <begin position="589"/>
        <end position="598"/>
    </location>
</feature>
<evidence type="ECO:0000256" key="2">
    <source>
        <dbReference type="ARBA" id="ARBA00005485"/>
    </source>
</evidence>
<evidence type="ECO:0000256" key="9">
    <source>
        <dbReference type="SAM" id="Coils"/>
    </source>
</evidence>
<dbReference type="GO" id="GO:0016020">
    <property type="term" value="C:membrane"/>
    <property type="evidence" value="ECO:0007669"/>
    <property type="project" value="UniProtKB-SubCell"/>
</dbReference>
<comment type="subcellular location">
    <subcellularLocation>
        <location evidence="1">Membrane</location>
        <topology evidence="1">Multi-pass membrane protein</topology>
    </subcellularLocation>
</comment>
<evidence type="ECO:0000256" key="7">
    <source>
        <dbReference type="ARBA" id="ARBA00023054"/>
    </source>
</evidence>
<evidence type="ECO:0000313" key="13">
    <source>
        <dbReference type="EMBL" id="CAL0318873.1"/>
    </source>
</evidence>
<sequence>MDSTEIGSRRRIGSVKDAVNFYADKVYDTDGTSLKKTQIDFSVSPSRARDLHIARKDIGKYKESRWTAESAKSNAESELSNAKNKVKDLSSLIDESSYKAKAQMMDTETLDRRGNHEYGLLAEKRNESYEYAGMMKELEYVKKDLLKLKLDVAFVLDEKSKAEKEIEESSSKMISFSTTAEAQIKEIEEANEEQVLAELARLEALKELADVEAEREKEANDYSSKLESTKMKLKKVMEEIDESKELEMKLSVTISDVDALQNELHLVKEMDKGVIGDESMKQLVPTFVPARRVGHAAKLPSVLALEGQSPSGQSPSGPSFRNEEESPESSMLQTVTKELEAAKKLSALVREEGFQFMASMDIIRNELKQVTNETSQLKKQKVKADSALQNLNSKLLRAKSKLQTVSAAEAKAKSIVISLSHTLDNLKAESDEAKKEMDLIRQEVTTTKSEIEKTEFEIDMIEEKIQCLMQELEVAKTSEVLALEKLKKLTESTMRERALEAQHCSLITISKFEYEYLTNRASAADEVADKKVAAAEAWVEALKASEKEIMVNTKIAQRELKEGTMVQDMEVYAKGKLLARKVSSDELDNLPRKRERSSSKNLSRGMPRKIIKSNGSVTPSPRVKFQKSASPGYRHVSPFTIKKRTKELRMREVQSGSHTVASHGYTVTRTHKHDWLILLLLVLIEIVLYIIHPFYRFVGKDMMTDLKYPLKSTTVPFWAVPIYAVLLPMLIFLVVYIRRRDVYDLHHSILGLFFSILVTAVITEAVKNAVGRPRPDFFWRCFPDGKDVYDTFGGVICHGDKNVVKEGHMSFPSGHTSWSFAGLGFLSLYLSGKIKAFDSTGHVAKLCIVILPLLFASLVGISLVDDYWHHWQDVFAGGLLGLVMATICYLQFFPPPYHSEGWGPYAYFRTLEQLRGMTQAPNAQTQLSEARVENQGEQRHHGCMGLGLSRENNGSALDEIETGRR</sequence>
<evidence type="ECO:0000256" key="5">
    <source>
        <dbReference type="ARBA" id="ARBA00022801"/>
    </source>
</evidence>
<dbReference type="SUPFAM" id="SSF48317">
    <property type="entry name" value="Acid phosphatase/Vanadium-dependent haloperoxidase"/>
    <property type="match status" value="1"/>
</dbReference>
<name>A0AAV1XB63_LUPLU</name>
<evidence type="ECO:0000256" key="4">
    <source>
        <dbReference type="ARBA" id="ARBA00022692"/>
    </source>
</evidence>
<evidence type="ECO:0000256" key="3">
    <source>
        <dbReference type="ARBA" id="ARBA00008816"/>
    </source>
</evidence>
<keyword evidence="14" id="KW-1185">Reference proteome</keyword>
<evidence type="ECO:0000256" key="1">
    <source>
        <dbReference type="ARBA" id="ARBA00004141"/>
    </source>
</evidence>
<feature type="transmembrane region" description="Helical" evidence="11">
    <location>
        <begin position="875"/>
        <end position="893"/>
    </location>
</feature>
<keyword evidence="8 11" id="KW-0472">Membrane</keyword>
<dbReference type="GO" id="GO:0006644">
    <property type="term" value="P:phospholipid metabolic process"/>
    <property type="evidence" value="ECO:0007669"/>
    <property type="project" value="InterPro"/>
</dbReference>
<feature type="transmembrane region" description="Helical" evidence="11">
    <location>
        <begin position="715"/>
        <end position="737"/>
    </location>
</feature>
<dbReference type="Pfam" id="PF01569">
    <property type="entry name" value="PAP2"/>
    <property type="match status" value="1"/>
</dbReference>
<comment type="caution">
    <text evidence="13">The sequence shown here is derived from an EMBL/GenBank/DDBJ whole genome shotgun (WGS) entry which is preliminary data.</text>
</comment>
<reference evidence="13 14" key="1">
    <citation type="submission" date="2024-03" db="EMBL/GenBank/DDBJ databases">
        <authorList>
            <person name="Martinez-Hernandez J."/>
        </authorList>
    </citation>
    <scope>NUCLEOTIDE SEQUENCE [LARGE SCALE GENOMIC DNA]</scope>
</reference>
<protein>
    <recommendedName>
        <fullName evidence="12">Phosphatidic acid phosphatase type 2/haloperoxidase domain-containing protein</fullName>
    </recommendedName>
</protein>
<evidence type="ECO:0000256" key="10">
    <source>
        <dbReference type="SAM" id="MobiDB-lite"/>
    </source>
</evidence>
<evidence type="ECO:0000256" key="8">
    <source>
        <dbReference type="ARBA" id="ARBA00023136"/>
    </source>
</evidence>
<proteinExistence type="inferred from homology"/>
<keyword evidence="7 9" id="KW-0175">Coiled coil</keyword>
<dbReference type="EMBL" id="CAXHTB010000013">
    <property type="protein sequence ID" value="CAL0318873.1"/>
    <property type="molecule type" value="Genomic_DNA"/>
</dbReference>
<feature type="region of interest" description="Disordered" evidence="10">
    <location>
        <begin position="305"/>
        <end position="333"/>
    </location>
</feature>
<dbReference type="InterPro" id="IPR000326">
    <property type="entry name" value="PAP2/HPO"/>
</dbReference>
<feature type="transmembrane region" description="Helical" evidence="11">
    <location>
        <begin position="675"/>
        <end position="695"/>
    </location>
</feature>
<comment type="similarity">
    <text evidence="3">Belongs to the PA-phosphatase related phosphoesterase family.</text>
</comment>
<keyword evidence="5" id="KW-0378">Hydrolase</keyword>
<dbReference type="Gene3D" id="1.20.144.10">
    <property type="entry name" value="Phosphatidic acid phosphatase type 2/haloperoxidase"/>
    <property type="match status" value="1"/>
</dbReference>
<evidence type="ECO:0000313" key="14">
    <source>
        <dbReference type="Proteomes" id="UP001497480"/>
    </source>
</evidence>
<dbReference type="InterPro" id="IPR008545">
    <property type="entry name" value="Web"/>
</dbReference>
<feature type="coiled-coil region" evidence="9">
    <location>
        <begin position="152"/>
        <end position="263"/>
    </location>
</feature>
<feature type="domain" description="Phosphatidic acid phosphatase type 2/haloperoxidase" evidence="12">
    <location>
        <begin position="748"/>
        <end position="889"/>
    </location>
</feature>
<gene>
    <name evidence="13" type="ORF">LLUT_LOCUS19933</name>
</gene>
<dbReference type="GO" id="GO:0046839">
    <property type="term" value="P:phospholipid dephosphorylation"/>
    <property type="evidence" value="ECO:0007669"/>
    <property type="project" value="TreeGrafter"/>
</dbReference>
<dbReference type="PANTHER" id="PTHR10165">
    <property type="entry name" value="LIPID PHOSPHATE PHOSPHATASE"/>
    <property type="match status" value="1"/>
</dbReference>
<feature type="transmembrane region" description="Helical" evidence="11">
    <location>
        <begin position="815"/>
        <end position="831"/>
    </location>
</feature>
<evidence type="ECO:0000259" key="12">
    <source>
        <dbReference type="SMART" id="SM00014"/>
    </source>
</evidence>
<dbReference type="FunFam" id="1.20.144.10:FF:000001">
    <property type="entry name" value="Lipid phosphate phosphatase 2"/>
    <property type="match status" value="1"/>
</dbReference>
<dbReference type="Pfam" id="PF05701">
    <property type="entry name" value="WEMBL"/>
    <property type="match status" value="1"/>
</dbReference>
<comment type="similarity">
    <text evidence="2">Belongs to the WEB family.</text>
</comment>
<dbReference type="AlphaFoldDB" id="A0AAV1XB63"/>
<feature type="transmembrane region" description="Helical" evidence="11">
    <location>
        <begin position="749"/>
        <end position="770"/>
    </location>
</feature>
<dbReference type="GO" id="GO:0008195">
    <property type="term" value="F:phosphatidate phosphatase activity"/>
    <property type="evidence" value="ECO:0007669"/>
    <property type="project" value="TreeGrafter"/>
</dbReference>
<dbReference type="Proteomes" id="UP001497480">
    <property type="component" value="Unassembled WGS sequence"/>
</dbReference>
<dbReference type="InterPro" id="IPR036938">
    <property type="entry name" value="PAP2/HPO_sf"/>
</dbReference>
<keyword evidence="4 11" id="KW-0812">Transmembrane</keyword>
<feature type="region of interest" description="Disordered" evidence="10">
    <location>
        <begin position="588"/>
        <end position="631"/>
    </location>
</feature>
<accession>A0AAV1XB63</accession>
<dbReference type="CDD" id="cd03390">
    <property type="entry name" value="PAP2_containing_1_like"/>
    <property type="match status" value="1"/>
</dbReference>
<feature type="transmembrane region" description="Helical" evidence="11">
    <location>
        <begin position="843"/>
        <end position="863"/>
    </location>
</feature>
<evidence type="ECO:0000256" key="6">
    <source>
        <dbReference type="ARBA" id="ARBA00022989"/>
    </source>
</evidence>
<dbReference type="PANTHER" id="PTHR10165:SF203">
    <property type="entry name" value="LIPID PHOSPHATE PHOSPHATASE 3, CHLOROPLASTIC-RELATED"/>
    <property type="match status" value="1"/>
</dbReference>
<dbReference type="InterPro" id="IPR043216">
    <property type="entry name" value="PAP-like"/>
</dbReference>
<feature type="compositionally biased region" description="Low complexity" evidence="10">
    <location>
        <begin position="307"/>
        <end position="319"/>
    </location>
</feature>
<dbReference type="SMART" id="SM00014">
    <property type="entry name" value="acidPPc"/>
    <property type="match status" value="1"/>
</dbReference>